<dbReference type="SUPFAM" id="SSF46785">
    <property type="entry name" value="Winged helix' DNA-binding domain"/>
    <property type="match status" value="1"/>
</dbReference>
<keyword evidence="1 3" id="KW-0238">DNA-binding</keyword>
<keyword evidence="6" id="KW-1185">Reference proteome</keyword>
<dbReference type="GO" id="GO:0009653">
    <property type="term" value="P:anatomical structure morphogenesis"/>
    <property type="evidence" value="ECO:0007669"/>
    <property type="project" value="TreeGrafter"/>
</dbReference>
<feature type="compositionally biased region" description="Basic residues" evidence="4">
    <location>
        <begin position="127"/>
        <end position="138"/>
    </location>
</feature>
<dbReference type="KEGG" id="bbel:109483196"/>
<dbReference type="PROSITE" id="PS00658">
    <property type="entry name" value="FORK_HEAD_2"/>
    <property type="match status" value="1"/>
</dbReference>
<dbReference type="AlphaFoldDB" id="A0A6P5A634"/>
<feature type="compositionally biased region" description="Polar residues" evidence="4">
    <location>
        <begin position="84"/>
        <end position="98"/>
    </location>
</feature>
<reference evidence="7" key="1">
    <citation type="submission" date="2025-08" db="UniProtKB">
        <authorList>
            <consortium name="RefSeq"/>
        </authorList>
    </citation>
    <scope>IDENTIFICATION</scope>
    <source>
        <tissue evidence="7">Gonad</tissue>
    </source>
</reference>
<dbReference type="Pfam" id="PF00250">
    <property type="entry name" value="Forkhead"/>
    <property type="match status" value="1"/>
</dbReference>
<dbReference type="InterPro" id="IPR036390">
    <property type="entry name" value="WH_DNA-bd_sf"/>
</dbReference>
<evidence type="ECO:0000256" key="1">
    <source>
        <dbReference type="ARBA" id="ARBA00023125"/>
    </source>
</evidence>
<dbReference type="PANTHER" id="PTHR11829">
    <property type="entry name" value="FORKHEAD BOX PROTEIN"/>
    <property type="match status" value="1"/>
</dbReference>
<dbReference type="InterPro" id="IPR036388">
    <property type="entry name" value="WH-like_DNA-bd_sf"/>
</dbReference>
<organism evidence="6 7">
    <name type="scientific">Branchiostoma belcheri</name>
    <name type="common">Amphioxus</name>
    <dbReference type="NCBI Taxonomy" id="7741"/>
    <lineage>
        <taxon>Eukaryota</taxon>
        <taxon>Metazoa</taxon>
        <taxon>Chordata</taxon>
        <taxon>Cephalochordata</taxon>
        <taxon>Leptocardii</taxon>
        <taxon>Amphioxiformes</taxon>
        <taxon>Branchiostomatidae</taxon>
        <taxon>Branchiostoma</taxon>
    </lineage>
</organism>
<proteinExistence type="predicted"/>
<dbReference type="GO" id="GO:0005634">
    <property type="term" value="C:nucleus"/>
    <property type="evidence" value="ECO:0007669"/>
    <property type="project" value="UniProtKB-SubCell"/>
</dbReference>
<gene>
    <name evidence="7" type="primary">LOC109483196</name>
</gene>
<dbReference type="Proteomes" id="UP000515135">
    <property type="component" value="Unplaced"/>
</dbReference>
<dbReference type="GeneID" id="109483196"/>
<evidence type="ECO:0000256" key="3">
    <source>
        <dbReference type="PROSITE-ProRule" id="PRU00089"/>
    </source>
</evidence>
<accession>A0A6P5A634</accession>
<dbReference type="PROSITE" id="PS50039">
    <property type="entry name" value="FORK_HEAD_3"/>
    <property type="match status" value="1"/>
</dbReference>
<dbReference type="Gene3D" id="1.10.10.10">
    <property type="entry name" value="Winged helix-like DNA-binding domain superfamily/Winged helix DNA-binding domain"/>
    <property type="match status" value="1"/>
</dbReference>
<dbReference type="InterPro" id="IPR001766">
    <property type="entry name" value="Fork_head_dom"/>
</dbReference>
<sequence length="211" mass="23664">MEVEVPRRFSIRSCFSEFKDFVPPGQPTYPYGAPGWHDPPAVSRSVEDPHLSRRRDFDVRLRTEHNSHSADDDMCGPSPVVMSATGSNQAATDTTTKSAELPSPAHGEDTALSPTTEPDVTPTSTGRKGKKKPYRRHAKPPVSYTAMIAAVIQESPEKKLTLLQIVDELKRRYSFFNGDYKGWKNSVRHNLSLNKCFVKSSRVCRAVLYRL</sequence>
<dbReference type="GO" id="GO:0000981">
    <property type="term" value="F:DNA-binding transcription factor activity, RNA polymerase II-specific"/>
    <property type="evidence" value="ECO:0007669"/>
    <property type="project" value="TreeGrafter"/>
</dbReference>
<dbReference type="GO" id="GO:0000978">
    <property type="term" value="F:RNA polymerase II cis-regulatory region sequence-specific DNA binding"/>
    <property type="evidence" value="ECO:0007669"/>
    <property type="project" value="TreeGrafter"/>
</dbReference>
<evidence type="ECO:0000313" key="7">
    <source>
        <dbReference type="RefSeq" id="XP_019641739.1"/>
    </source>
</evidence>
<feature type="domain" description="Fork-head" evidence="5">
    <location>
        <begin position="139"/>
        <end position="202"/>
    </location>
</feature>
<feature type="region of interest" description="Disordered" evidence="4">
    <location>
        <begin position="31"/>
        <end position="50"/>
    </location>
</feature>
<dbReference type="InterPro" id="IPR050211">
    <property type="entry name" value="FOX_domain-containing"/>
</dbReference>
<dbReference type="OrthoDB" id="10050763at2759"/>
<name>A0A6P5A634_BRABE</name>
<dbReference type="GO" id="GO:0030154">
    <property type="term" value="P:cell differentiation"/>
    <property type="evidence" value="ECO:0007669"/>
    <property type="project" value="TreeGrafter"/>
</dbReference>
<feature type="region of interest" description="Disordered" evidence="4">
    <location>
        <begin position="65"/>
        <end position="138"/>
    </location>
</feature>
<evidence type="ECO:0000313" key="6">
    <source>
        <dbReference type="Proteomes" id="UP000515135"/>
    </source>
</evidence>
<dbReference type="SMART" id="SM00339">
    <property type="entry name" value="FH"/>
    <property type="match status" value="1"/>
</dbReference>
<dbReference type="PANTHER" id="PTHR11829:SF206">
    <property type="entry name" value="FORKHEAD BOX PROTEIN Q1"/>
    <property type="match status" value="1"/>
</dbReference>
<evidence type="ECO:0000256" key="4">
    <source>
        <dbReference type="SAM" id="MobiDB-lite"/>
    </source>
</evidence>
<evidence type="ECO:0000256" key="2">
    <source>
        <dbReference type="ARBA" id="ARBA00023242"/>
    </source>
</evidence>
<dbReference type="RefSeq" id="XP_019641739.1">
    <property type="nucleotide sequence ID" value="XM_019786180.1"/>
</dbReference>
<keyword evidence="2 3" id="KW-0539">Nucleus</keyword>
<feature type="compositionally biased region" description="Polar residues" evidence="4">
    <location>
        <begin position="112"/>
        <end position="126"/>
    </location>
</feature>
<feature type="DNA-binding region" description="Fork-head" evidence="3">
    <location>
        <begin position="139"/>
        <end position="202"/>
    </location>
</feature>
<comment type="subcellular location">
    <subcellularLocation>
        <location evidence="3">Nucleus</location>
    </subcellularLocation>
</comment>
<dbReference type="InterPro" id="IPR030456">
    <property type="entry name" value="TF_fork_head_CS_2"/>
</dbReference>
<dbReference type="PRINTS" id="PR00053">
    <property type="entry name" value="FORKHEAD"/>
</dbReference>
<evidence type="ECO:0000259" key="5">
    <source>
        <dbReference type="PROSITE" id="PS50039"/>
    </source>
</evidence>
<protein>
    <submittedName>
        <fullName evidence="7">Forkhead box protein H1-like</fullName>
    </submittedName>
</protein>